<evidence type="ECO:0000256" key="4">
    <source>
        <dbReference type="ARBA" id="ARBA00022786"/>
    </source>
</evidence>
<dbReference type="GO" id="GO:0004843">
    <property type="term" value="F:cysteine-type deubiquitinase activity"/>
    <property type="evidence" value="ECO:0007669"/>
    <property type="project" value="UniProtKB-UniRule"/>
</dbReference>
<reference evidence="10" key="1">
    <citation type="submission" date="2021-08" db="EMBL/GenBank/DDBJ databases">
        <title>WGS assembly of Ceratopteris richardii.</title>
        <authorList>
            <person name="Marchant D.B."/>
            <person name="Chen G."/>
            <person name="Jenkins J."/>
            <person name="Shu S."/>
            <person name="Leebens-Mack J."/>
            <person name="Grimwood J."/>
            <person name="Schmutz J."/>
            <person name="Soltis P."/>
            <person name="Soltis D."/>
            <person name="Chen Z.-H."/>
        </authorList>
    </citation>
    <scope>NUCLEOTIDE SEQUENCE</scope>
    <source>
        <strain evidence="10">Whitten #5841</strain>
        <tissue evidence="10">Leaf</tissue>
    </source>
</reference>
<dbReference type="AlphaFoldDB" id="A0A8T2S2K4"/>
<gene>
    <name evidence="10" type="ORF">KP509_22G008100</name>
</gene>
<dbReference type="PANTHER" id="PTHR24006">
    <property type="entry name" value="UBIQUITIN CARBOXYL-TERMINAL HYDROLASE"/>
    <property type="match status" value="1"/>
</dbReference>
<comment type="similarity">
    <text evidence="2 7">Belongs to the peptidase C19 family.</text>
</comment>
<comment type="function">
    <text evidence="7">Recognizes and hydrolyzes the peptide bond at the C-terminal Gly of ubiquitin. Involved in the processing of poly-ubiquitin precursors as well as that of ubiquitinated proteins.</text>
</comment>
<feature type="domain" description="USP" evidence="9">
    <location>
        <begin position="95"/>
        <end position="789"/>
    </location>
</feature>
<dbReference type="EMBL" id="CM035427">
    <property type="protein sequence ID" value="KAH7306372.1"/>
    <property type="molecule type" value="Genomic_DNA"/>
</dbReference>
<evidence type="ECO:0000256" key="8">
    <source>
        <dbReference type="SAM" id="MobiDB-lite"/>
    </source>
</evidence>
<feature type="region of interest" description="Disordered" evidence="8">
    <location>
        <begin position="672"/>
        <end position="696"/>
    </location>
</feature>
<accession>A0A8T2S2K4</accession>
<dbReference type="EC" id="3.4.19.12" evidence="7"/>
<evidence type="ECO:0000256" key="1">
    <source>
        <dbReference type="ARBA" id="ARBA00000707"/>
    </source>
</evidence>
<evidence type="ECO:0000259" key="9">
    <source>
        <dbReference type="PROSITE" id="PS50235"/>
    </source>
</evidence>
<evidence type="ECO:0000256" key="6">
    <source>
        <dbReference type="ARBA" id="ARBA00022807"/>
    </source>
</evidence>
<dbReference type="Proteomes" id="UP000825935">
    <property type="component" value="Chromosome 22"/>
</dbReference>
<evidence type="ECO:0000256" key="3">
    <source>
        <dbReference type="ARBA" id="ARBA00022670"/>
    </source>
</evidence>
<dbReference type="PANTHER" id="PTHR24006:SF888">
    <property type="entry name" value="UBIQUITIN CARBOXYL-TERMINAL HYDROLASE 30"/>
    <property type="match status" value="1"/>
</dbReference>
<dbReference type="InterPro" id="IPR050164">
    <property type="entry name" value="Peptidase_C19"/>
</dbReference>
<dbReference type="InterPro" id="IPR001394">
    <property type="entry name" value="Peptidase_C19_UCH"/>
</dbReference>
<dbReference type="GO" id="GO:0005634">
    <property type="term" value="C:nucleus"/>
    <property type="evidence" value="ECO:0007669"/>
    <property type="project" value="TreeGrafter"/>
</dbReference>
<comment type="catalytic activity">
    <reaction evidence="1 7">
        <text>Thiol-dependent hydrolysis of ester, thioester, amide, peptide and isopeptide bonds formed by the C-terminal Gly of ubiquitin (a 76-residue protein attached to proteins as an intracellular targeting signal).</text>
        <dbReference type="EC" id="3.4.19.12"/>
    </reaction>
</comment>
<evidence type="ECO:0000256" key="5">
    <source>
        <dbReference type="ARBA" id="ARBA00022801"/>
    </source>
</evidence>
<name>A0A8T2S2K4_CERRI</name>
<dbReference type="InterPro" id="IPR038765">
    <property type="entry name" value="Papain-like_cys_pep_sf"/>
</dbReference>
<evidence type="ECO:0000256" key="7">
    <source>
        <dbReference type="RuleBase" id="RU366025"/>
    </source>
</evidence>
<dbReference type="GO" id="GO:0006508">
    <property type="term" value="P:proteolysis"/>
    <property type="evidence" value="ECO:0007669"/>
    <property type="project" value="UniProtKB-KW"/>
</dbReference>
<feature type="compositionally biased region" description="Basic and acidic residues" evidence="8">
    <location>
        <begin position="687"/>
        <end position="696"/>
    </location>
</feature>
<dbReference type="InterPro" id="IPR018200">
    <property type="entry name" value="USP_CS"/>
</dbReference>
<dbReference type="SUPFAM" id="SSF54001">
    <property type="entry name" value="Cysteine proteinases"/>
    <property type="match status" value="1"/>
</dbReference>
<keyword evidence="4 7" id="KW-0833">Ubl conjugation pathway</keyword>
<organism evidence="10 11">
    <name type="scientific">Ceratopteris richardii</name>
    <name type="common">Triangle waterfern</name>
    <dbReference type="NCBI Taxonomy" id="49495"/>
    <lineage>
        <taxon>Eukaryota</taxon>
        <taxon>Viridiplantae</taxon>
        <taxon>Streptophyta</taxon>
        <taxon>Embryophyta</taxon>
        <taxon>Tracheophyta</taxon>
        <taxon>Polypodiopsida</taxon>
        <taxon>Polypodiidae</taxon>
        <taxon>Polypodiales</taxon>
        <taxon>Pteridineae</taxon>
        <taxon>Pteridaceae</taxon>
        <taxon>Parkerioideae</taxon>
        <taxon>Ceratopteris</taxon>
    </lineage>
</organism>
<keyword evidence="6 7" id="KW-0788">Thiol protease</keyword>
<evidence type="ECO:0000313" key="11">
    <source>
        <dbReference type="Proteomes" id="UP000825935"/>
    </source>
</evidence>
<keyword evidence="5 7" id="KW-0378">Hydrolase</keyword>
<feature type="region of interest" description="Disordered" evidence="8">
    <location>
        <begin position="467"/>
        <end position="501"/>
    </location>
</feature>
<comment type="caution">
    <text evidence="10">The sequence shown here is derived from an EMBL/GenBank/DDBJ whole genome shotgun (WGS) entry which is preliminary data.</text>
</comment>
<evidence type="ECO:0000313" key="10">
    <source>
        <dbReference type="EMBL" id="KAH7306372.1"/>
    </source>
</evidence>
<keyword evidence="11" id="KW-1185">Reference proteome</keyword>
<dbReference type="GO" id="GO:0016579">
    <property type="term" value="P:protein deubiquitination"/>
    <property type="evidence" value="ECO:0007669"/>
    <property type="project" value="InterPro"/>
</dbReference>
<dbReference type="InterPro" id="IPR028889">
    <property type="entry name" value="USP"/>
</dbReference>
<dbReference type="Pfam" id="PF00443">
    <property type="entry name" value="UCH"/>
    <property type="match status" value="1"/>
</dbReference>
<keyword evidence="3 7" id="KW-0645">Protease</keyword>
<dbReference type="PROSITE" id="PS00973">
    <property type="entry name" value="USP_2"/>
    <property type="match status" value="1"/>
</dbReference>
<protein>
    <recommendedName>
        <fullName evidence="7">Ubiquitin carboxyl-terminal hydrolase</fullName>
        <ecNumber evidence="7">3.4.19.12</ecNumber>
    </recommendedName>
</protein>
<proteinExistence type="inferred from homology"/>
<evidence type="ECO:0000256" key="2">
    <source>
        <dbReference type="ARBA" id="ARBA00009085"/>
    </source>
</evidence>
<sequence length="792" mass="87835">MRRSVPSTGVGKTLSLLRDAILSSGGGGGNMQSWKDFLRLTQSLGLTLLGAGTIGALILFRQLSPSSALSWILQARIPYSSGDPSSFDPSKLTVPGLRNTGNNCFLNAVLQALSSSNIVLSFLAAYNKESILPMFDGVDSRCVTLPLTDALSDLLEELSQLDTESHVANPVMVMRALEPYAKQFDFSLQQDAAEALDYLTNALQEERLAFFGSFKAFRESISEASTNLTNVMVIEDGGAKKNSPLKNWKRWPLEGMIGSLLMCQECGFQFSTQFDTFHELLLSPPQLSNGNIVARCSLEACLEQFTAPECVTDVRCSYCSHSLAIDLLREKNELNEVLFQKIKDCTFDDDCSCEQLVTQMGGPWKNVYVKAAKQLRIGCSPEVICCQLQRVVVSSSGELVKWMGHVSFPPTLDLHPYMMSSQEHVGKLSSQQLKGRYASVSKYFQPKRMSEAQQNFHFSYSKVPVSTDGSSSDDTHLSGSDDLASDTSSESVMGRFGDELGDKHKEAGDTIQWDTCQMNGSRDAKMYGLDNLLSSKLSKSHVILDDKDQLLLRFRELDGLTFVESHPQAMFMHHLFPENSAPSFLMANALSQKKNREVHVAQDGASCISQRRLYELISVVVHHGSSKGGHYTVYRRAKCKKSDFIQRDHPNADDLASFVECNTDVMDLDSNVSRGYPAGSTVASESDETKSTEDRLYGSGNEALSMDEESLECHFNAKNTFSVPQSLGSYKELNVKDDAYIDSMDKEEREQPSNEEIVLWFRVSDSHVTLVTQEEVLMAQATLLFYERIEAS</sequence>
<dbReference type="Gene3D" id="3.90.70.10">
    <property type="entry name" value="Cysteine proteinases"/>
    <property type="match status" value="2"/>
</dbReference>
<dbReference type="OrthoDB" id="2248014at2759"/>
<dbReference type="GO" id="GO:0005829">
    <property type="term" value="C:cytosol"/>
    <property type="evidence" value="ECO:0007669"/>
    <property type="project" value="TreeGrafter"/>
</dbReference>
<dbReference type="PROSITE" id="PS50235">
    <property type="entry name" value="USP_3"/>
    <property type="match status" value="1"/>
</dbReference>
<dbReference type="PROSITE" id="PS00972">
    <property type="entry name" value="USP_1"/>
    <property type="match status" value="1"/>
</dbReference>